<keyword evidence="4" id="KW-1185">Reference proteome</keyword>
<name>A0ABS3VMB9_MICEH</name>
<keyword evidence="2" id="KW-0812">Transmembrane</keyword>
<gene>
    <name evidence="3" type="ORF">GSF22_06520</name>
</gene>
<keyword evidence="2" id="KW-0472">Membrane</keyword>
<feature type="compositionally biased region" description="Basic and acidic residues" evidence="1">
    <location>
        <begin position="113"/>
        <end position="129"/>
    </location>
</feature>
<evidence type="ECO:0000256" key="2">
    <source>
        <dbReference type="SAM" id="Phobius"/>
    </source>
</evidence>
<accession>A0ABS3VMB9</accession>
<proteinExistence type="predicted"/>
<dbReference type="Proteomes" id="UP000823521">
    <property type="component" value="Unassembled WGS sequence"/>
</dbReference>
<reference evidence="3 4" key="1">
    <citation type="submission" date="2019-12" db="EMBL/GenBank/DDBJ databases">
        <title>Whole genome sequencing of endophytic Actinobacterium Micromonospora sp. MPMI6T.</title>
        <authorList>
            <person name="Evv R."/>
            <person name="Podile A.R."/>
        </authorList>
    </citation>
    <scope>NUCLEOTIDE SEQUENCE [LARGE SCALE GENOMIC DNA]</scope>
    <source>
        <strain evidence="3 4">MPMI6</strain>
    </source>
</reference>
<evidence type="ECO:0000313" key="3">
    <source>
        <dbReference type="EMBL" id="MBO4205662.1"/>
    </source>
</evidence>
<dbReference type="EMBL" id="WVUH01000033">
    <property type="protein sequence ID" value="MBO4205662.1"/>
    <property type="molecule type" value="Genomic_DNA"/>
</dbReference>
<evidence type="ECO:0000313" key="4">
    <source>
        <dbReference type="Proteomes" id="UP000823521"/>
    </source>
</evidence>
<dbReference type="RefSeq" id="WP_208811858.1">
    <property type="nucleotide sequence ID" value="NZ_WVUH01000033.1"/>
</dbReference>
<sequence length="129" mass="14586">MPVGGDPRRLLSDVRTLAHRVRVDQRMTWVALLALVAVTFAGIPFDWFGMTVNCQPDGSCQFARRGLLYYWLPALLLAYTVIAFLPWIFRPSGRRGNGASAEQGRTRRSAATADRRPPAWHREAHRPAR</sequence>
<feature type="transmembrane region" description="Helical" evidence="2">
    <location>
        <begin position="29"/>
        <end position="48"/>
    </location>
</feature>
<evidence type="ECO:0000256" key="1">
    <source>
        <dbReference type="SAM" id="MobiDB-lite"/>
    </source>
</evidence>
<feature type="transmembrane region" description="Helical" evidence="2">
    <location>
        <begin position="68"/>
        <end position="89"/>
    </location>
</feature>
<feature type="region of interest" description="Disordered" evidence="1">
    <location>
        <begin position="93"/>
        <end position="129"/>
    </location>
</feature>
<comment type="caution">
    <text evidence="3">The sequence shown here is derived from an EMBL/GenBank/DDBJ whole genome shotgun (WGS) entry which is preliminary data.</text>
</comment>
<organism evidence="3 4">
    <name type="scientific">Micromonospora echinofusca</name>
    <dbReference type="NCBI Taxonomy" id="47858"/>
    <lineage>
        <taxon>Bacteria</taxon>
        <taxon>Bacillati</taxon>
        <taxon>Actinomycetota</taxon>
        <taxon>Actinomycetes</taxon>
        <taxon>Micromonosporales</taxon>
        <taxon>Micromonosporaceae</taxon>
        <taxon>Micromonospora</taxon>
    </lineage>
</organism>
<keyword evidence="2" id="KW-1133">Transmembrane helix</keyword>
<protein>
    <submittedName>
        <fullName evidence="3">Uncharacterized protein</fullName>
    </submittedName>
</protein>